<sequence length="533" mass="57606">MSDEPPAIWVPTETGLEPEEYAEKIMDHYPDEKKAAQLALLAQQQAAGTVGKQKRKRSSKGETSSKERRPPPKALPLLMPPALSSIASRPSTSSVTSGPLTPANGHLSVPPGKTTIKRDRVALPRAPIPQNRSRTVYPVKKLTPMLPATSTPSSIGPHGMNPVSMMTNPRMPVPSPVTSRMINQKTPFPDYPASMRSKQIHQQQTLSQILPLAPQNQNRNAPSATPAAKTIANGTPKVLPRTQPRPSPSAALLKQQPRRPVLEQQALAHQRLRASIHCQRVTPINVQFAIHAQYRKEQRHAKGNDSGVYEQREWPPKAKPVQSMAPSMPHGPPSVQRTMSNTSSSGTVPQRPRSFSITTHQQQLAEPKRIPPIAAPTVAPSTPVIASNAIQRTVGVAKSRPEMLSLQNNRAKMTPLRETAPRKAEKIIIPSLSPSMKSAPQGYIHPGAVPSKSSVAGLAAVAAAMAADPANVDSNQSLVSVKLLTAKIRKENGKMTPEQIAVAIRNETQRIMKGEGDGEKEAIEKPIPVQSLS</sequence>
<dbReference type="eggNOG" id="ENOG502T3Z8">
    <property type="taxonomic scope" value="Eukaryota"/>
</dbReference>
<feature type="region of interest" description="Disordered" evidence="1">
    <location>
        <begin position="297"/>
        <end position="355"/>
    </location>
</feature>
<proteinExistence type="predicted"/>
<protein>
    <submittedName>
        <fullName evidence="3">PHD-type domain-containing protein</fullName>
    </submittedName>
</protein>
<feature type="region of interest" description="Disordered" evidence="1">
    <location>
        <begin position="511"/>
        <end position="533"/>
    </location>
</feature>
<dbReference type="WBParaSite" id="Csp11.Scaffold494.g2166.t1">
    <property type="protein sequence ID" value="Csp11.Scaffold494.g2166.t1"/>
    <property type="gene ID" value="Csp11.Scaffold494.g2166"/>
</dbReference>
<feature type="region of interest" description="Disordered" evidence="1">
    <location>
        <begin position="216"/>
        <end position="258"/>
    </location>
</feature>
<keyword evidence="2" id="KW-1185">Reference proteome</keyword>
<reference evidence="3" key="1">
    <citation type="submission" date="2016-11" db="UniProtKB">
        <authorList>
            <consortium name="WormBaseParasite"/>
        </authorList>
    </citation>
    <scope>IDENTIFICATION</scope>
</reference>
<feature type="compositionally biased region" description="Basic and acidic residues" evidence="1">
    <location>
        <begin position="59"/>
        <end position="70"/>
    </location>
</feature>
<feature type="compositionally biased region" description="Basic and acidic residues" evidence="1">
    <location>
        <begin position="511"/>
        <end position="524"/>
    </location>
</feature>
<feature type="compositionally biased region" description="Low complexity" evidence="1">
    <location>
        <begin position="36"/>
        <end position="47"/>
    </location>
</feature>
<evidence type="ECO:0000313" key="3">
    <source>
        <dbReference type="WBParaSite" id="Csp11.Scaffold494.g2166.t1"/>
    </source>
</evidence>
<dbReference type="Proteomes" id="UP000095282">
    <property type="component" value="Unplaced"/>
</dbReference>
<organism evidence="2 3">
    <name type="scientific">Caenorhabditis tropicalis</name>
    <dbReference type="NCBI Taxonomy" id="1561998"/>
    <lineage>
        <taxon>Eukaryota</taxon>
        <taxon>Metazoa</taxon>
        <taxon>Ecdysozoa</taxon>
        <taxon>Nematoda</taxon>
        <taxon>Chromadorea</taxon>
        <taxon>Rhabditida</taxon>
        <taxon>Rhabditina</taxon>
        <taxon>Rhabditomorpha</taxon>
        <taxon>Rhabditoidea</taxon>
        <taxon>Rhabditidae</taxon>
        <taxon>Peloderinae</taxon>
        <taxon>Caenorhabditis</taxon>
    </lineage>
</organism>
<feature type="compositionally biased region" description="Low complexity" evidence="1">
    <location>
        <begin position="75"/>
        <end position="88"/>
    </location>
</feature>
<dbReference type="AlphaFoldDB" id="A0A1I7T3W0"/>
<feature type="compositionally biased region" description="Polar residues" evidence="1">
    <location>
        <begin position="89"/>
        <end position="99"/>
    </location>
</feature>
<feature type="region of interest" description="Disordered" evidence="1">
    <location>
        <begin position="36"/>
        <end position="114"/>
    </location>
</feature>
<dbReference type="STRING" id="1561998.A0A1I7T3W0"/>
<accession>A0A1I7T3W0</accession>
<evidence type="ECO:0000313" key="2">
    <source>
        <dbReference type="Proteomes" id="UP000095282"/>
    </source>
</evidence>
<feature type="compositionally biased region" description="Polar residues" evidence="1">
    <location>
        <begin position="335"/>
        <end position="355"/>
    </location>
</feature>
<evidence type="ECO:0000256" key="1">
    <source>
        <dbReference type="SAM" id="MobiDB-lite"/>
    </source>
</evidence>
<name>A0A1I7T3W0_9PELO</name>